<dbReference type="EMBL" id="JAUNQW010000007">
    <property type="protein sequence ID" value="MDO5457205.1"/>
    <property type="molecule type" value="Genomic_DNA"/>
</dbReference>
<dbReference type="InterPro" id="IPR022877">
    <property type="entry name" value="UPF0173"/>
</dbReference>
<dbReference type="SMART" id="SM00849">
    <property type="entry name" value="Lactamase_B"/>
    <property type="match status" value="1"/>
</dbReference>
<dbReference type="InterPro" id="IPR050114">
    <property type="entry name" value="UPF0173_UPF0282_UlaG_hydrolase"/>
</dbReference>
<evidence type="ECO:0000313" key="4">
    <source>
        <dbReference type="EMBL" id="MDO5457205.1"/>
    </source>
</evidence>
<dbReference type="InterPro" id="IPR001279">
    <property type="entry name" value="Metallo-B-lactamas"/>
</dbReference>
<organism evidence="4 5">
    <name type="scientific">Atopococcus tabaci</name>
    <dbReference type="NCBI Taxonomy" id="269774"/>
    <lineage>
        <taxon>Bacteria</taxon>
        <taxon>Bacillati</taxon>
        <taxon>Bacillota</taxon>
        <taxon>Bacilli</taxon>
        <taxon>Lactobacillales</taxon>
        <taxon>Carnobacteriaceae</taxon>
        <taxon>Atopococcus</taxon>
    </lineage>
</organism>
<feature type="domain" description="Metallo-beta-lactamase" evidence="3">
    <location>
        <begin position="7"/>
        <end position="192"/>
    </location>
</feature>
<dbReference type="HAMAP" id="MF_00457">
    <property type="entry name" value="UPF0173"/>
    <property type="match status" value="1"/>
</dbReference>
<evidence type="ECO:0000259" key="3">
    <source>
        <dbReference type="SMART" id="SM00849"/>
    </source>
</evidence>
<dbReference type="PANTHER" id="PTHR43546:SF3">
    <property type="entry name" value="UPF0173 METAL-DEPENDENT HYDROLASE MJ1163"/>
    <property type="match status" value="1"/>
</dbReference>
<evidence type="ECO:0000256" key="2">
    <source>
        <dbReference type="HAMAP-Rule" id="MF_00457"/>
    </source>
</evidence>
<dbReference type="SUPFAM" id="SSF56281">
    <property type="entry name" value="Metallo-hydrolase/oxidoreductase"/>
    <property type="match status" value="1"/>
</dbReference>
<keyword evidence="1 2" id="KW-0378">Hydrolase</keyword>
<evidence type="ECO:0000256" key="1">
    <source>
        <dbReference type="ARBA" id="ARBA00022801"/>
    </source>
</evidence>
<accession>A0AA43UC22</accession>
<dbReference type="AlphaFoldDB" id="A0AA43UC22"/>
<keyword evidence="5" id="KW-1185">Reference proteome</keyword>
<dbReference type="GO" id="GO:0016787">
    <property type="term" value="F:hydrolase activity"/>
    <property type="evidence" value="ECO:0007669"/>
    <property type="project" value="UniProtKB-UniRule"/>
</dbReference>
<dbReference type="Pfam" id="PF12706">
    <property type="entry name" value="Lactamase_B_2"/>
    <property type="match status" value="1"/>
</dbReference>
<name>A0AA43UC22_9LACT</name>
<dbReference type="InterPro" id="IPR036866">
    <property type="entry name" value="RibonucZ/Hydroxyglut_hydro"/>
</dbReference>
<proteinExistence type="inferred from homology"/>
<protein>
    <recommendedName>
        <fullName evidence="2">UPF0173 metal-dependent hydrolase Q4F26_02585</fullName>
    </recommendedName>
</protein>
<reference evidence="4" key="1">
    <citation type="submission" date="2023-07" db="EMBL/GenBank/DDBJ databases">
        <title>Between Cages and Wild: Unraveling the Impact of Captivity on Animal Microbiomes and Antimicrobial Resistance.</title>
        <authorList>
            <person name="Schmartz G.P."/>
            <person name="Rehner J."/>
            <person name="Schuff M.J."/>
            <person name="Becker S.L."/>
            <person name="Kravczyk M."/>
            <person name="Gurevich A."/>
            <person name="Francke R."/>
            <person name="Mueller R."/>
            <person name="Keller V."/>
            <person name="Keller A."/>
        </authorList>
    </citation>
    <scope>NUCLEOTIDE SEQUENCE</scope>
    <source>
        <strain evidence="4">S39M_St_73</strain>
    </source>
</reference>
<dbReference type="NCBIfam" id="NF001911">
    <property type="entry name" value="PRK00685.1"/>
    <property type="match status" value="1"/>
</dbReference>
<comment type="similarity">
    <text evidence="2">Belongs to the UPF0173 family.</text>
</comment>
<dbReference type="PANTHER" id="PTHR43546">
    <property type="entry name" value="UPF0173 METAL-DEPENDENT HYDROLASE MJ1163-RELATED"/>
    <property type="match status" value="1"/>
</dbReference>
<dbReference type="Proteomes" id="UP001171751">
    <property type="component" value="Unassembled WGS sequence"/>
</dbReference>
<comment type="caution">
    <text evidence="4">The sequence shown here is derived from an EMBL/GenBank/DDBJ whole genome shotgun (WGS) entry which is preliminary data.</text>
</comment>
<gene>
    <name evidence="4" type="ORF">Q4F26_02585</name>
</gene>
<sequence>MKVAFHNHAVVTIETNDGTKIIVDPFIKGNEKCDLDVDQLEIDVILLTHAHDDHFGDTIELAQRNEALVIANVEISAYLSQFNIETYGMQPGGSSTLDFGKISFTPAIHGSSLEIDGRPHTLGLACGIILEADGKTIYHMGDTALYSDMKLIGSRFDIDLAFIPIGDTYTMGIRDALQASKWIKAKKIVPIHYNTFPAIEQNPQEFTDHLEEAVGIIPNIGESIDF</sequence>
<evidence type="ECO:0000313" key="5">
    <source>
        <dbReference type="Proteomes" id="UP001171751"/>
    </source>
</evidence>
<dbReference type="Gene3D" id="3.60.15.10">
    <property type="entry name" value="Ribonuclease Z/Hydroxyacylglutathione hydrolase-like"/>
    <property type="match status" value="1"/>
</dbReference>